<evidence type="ECO:0000313" key="2">
    <source>
        <dbReference type="Proteomes" id="UP000317369"/>
    </source>
</evidence>
<keyword evidence="2" id="KW-1185">Reference proteome</keyword>
<dbReference type="EMBL" id="CP036425">
    <property type="protein sequence ID" value="QDU32155.1"/>
    <property type="molecule type" value="Genomic_DNA"/>
</dbReference>
<dbReference type="AlphaFoldDB" id="A0A517YPK4"/>
<evidence type="ECO:0000313" key="1">
    <source>
        <dbReference type="EMBL" id="QDU32155.1"/>
    </source>
</evidence>
<protein>
    <submittedName>
        <fullName evidence="1">Uncharacterized protein</fullName>
    </submittedName>
</protein>
<accession>A0A517YPK4</accession>
<sequence>MAAVALSLFLNAQVLGNTAQEKRALKRATERFIGRKIQKEKQPFLLGNKCIHLLKSEMKLYNGSTFESHELLLDNTSVLSLNQSIAQVEDCKDGPEILSKRASLISCGGKIQLTNNSELHTLQLDLTTERDSFSSTLVPTLDISDSKVNIDLLRGDFSNVLIDQNSEIMTDNVQFSGGIRAYAVEQPTIVLGKQSEWINTGNFILGEKTADSNYIPPMMKIVNGGTLQTKRFSTIENNDKYPVIIIDHGTFSVDELITSRDTFRFKNGELHVRKTLVSEDGLDFSNGRFNLRSESFFMHLGEIKNAHRVQVKLGKNSIVIHSRAFKPRQFASFNNLGINHQLGGALTITKDRVMKSHGVLTDPMKIYGSFTAEDDLLFRVNNRISVGRGGKLIAPRYEHRNPLEIIGGEATLGSLHTTDLKITQDGILNCNKITLVTSESLGVNQGMIRMRDGEIRSLESLQELIFRGVHFYLSGGVRSHNGMKFLPGSRLTVDFEMMKEAHKYYAEPILRVDSDFSFDGSLKIEGTLPAEKPIVLVEAHRIDTNKIKYNNRKYKLEKQPHNGMIRLYLTYRVKTRIRNRTGSFEN</sequence>
<name>A0A517YPK4_9BACT</name>
<gene>
    <name evidence="1" type="ORF">KS4_01840</name>
</gene>
<organism evidence="1 2">
    <name type="scientific">Poriferisphaera corsica</name>
    <dbReference type="NCBI Taxonomy" id="2528020"/>
    <lineage>
        <taxon>Bacteria</taxon>
        <taxon>Pseudomonadati</taxon>
        <taxon>Planctomycetota</taxon>
        <taxon>Phycisphaerae</taxon>
        <taxon>Phycisphaerales</taxon>
        <taxon>Phycisphaeraceae</taxon>
        <taxon>Poriferisphaera</taxon>
    </lineage>
</organism>
<dbReference type="Proteomes" id="UP000317369">
    <property type="component" value="Chromosome"/>
</dbReference>
<reference evidence="1 2" key="1">
    <citation type="submission" date="2019-02" db="EMBL/GenBank/DDBJ databases">
        <title>Deep-cultivation of Planctomycetes and their phenomic and genomic characterization uncovers novel biology.</title>
        <authorList>
            <person name="Wiegand S."/>
            <person name="Jogler M."/>
            <person name="Boedeker C."/>
            <person name="Pinto D."/>
            <person name="Vollmers J."/>
            <person name="Rivas-Marin E."/>
            <person name="Kohn T."/>
            <person name="Peeters S.H."/>
            <person name="Heuer A."/>
            <person name="Rast P."/>
            <person name="Oberbeckmann S."/>
            <person name="Bunk B."/>
            <person name="Jeske O."/>
            <person name="Meyerdierks A."/>
            <person name="Storesund J.E."/>
            <person name="Kallscheuer N."/>
            <person name="Luecker S."/>
            <person name="Lage O.M."/>
            <person name="Pohl T."/>
            <person name="Merkel B.J."/>
            <person name="Hornburger P."/>
            <person name="Mueller R.-W."/>
            <person name="Bruemmer F."/>
            <person name="Labrenz M."/>
            <person name="Spormann A.M."/>
            <person name="Op den Camp H."/>
            <person name="Overmann J."/>
            <person name="Amann R."/>
            <person name="Jetten M.S.M."/>
            <person name="Mascher T."/>
            <person name="Medema M.H."/>
            <person name="Devos D.P."/>
            <person name="Kaster A.-K."/>
            <person name="Ovreas L."/>
            <person name="Rohde M."/>
            <person name="Galperin M.Y."/>
            <person name="Jogler C."/>
        </authorList>
    </citation>
    <scope>NUCLEOTIDE SEQUENCE [LARGE SCALE GENOMIC DNA]</scope>
    <source>
        <strain evidence="1 2">KS4</strain>
    </source>
</reference>
<dbReference type="KEGG" id="pcor:KS4_01840"/>
<proteinExistence type="predicted"/>